<reference evidence="2 3" key="1">
    <citation type="submission" date="2019-09" db="EMBL/GenBank/DDBJ databases">
        <authorList>
            <person name="Chandra G."/>
            <person name="Truman W A."/>
        </authorList>
    </citation>
    <scope>NUCLEOTIDE SEQUENCE [LARGE SCALE GENOMIC DNA]</scope>
    <source>
        <strain evidence="2">PS870</strain>
    </source>
</reference>
<dbReference type="Proteomes" id="UP000349468">
    <property type="component" value="Unassembled WGS sequence"/>
</dbReference>
<feature type="domain" description="DUF4376" evidence="1">
    <location>
        <begin position="62"/>
        <end position="159"/>
    </location>
</feature>
<proteinExistence type="predicted"/>
<gene>
    <name evidence="2" type="ORF">PS870_02401</name>
</gene>
<dbReference type="InterPro" id="IPR025484">
    <property type="entry name" value="DUF4376"/>
</dbReference>
<name>A0A5E7JZY3_PSEFL</name>
<accession>A0A5E7JZY3</accession>
<sequence>MWARIEDGTVAETTDIDPAGRFHESLIWLPCGVEVDQRWHWNGHTFTPPAEANIEVVHLNRTRDINQQCEATITGGFWSAAIGEQYQYGSQLDDQLNLTGMVLVGKDSLYACRDQQGRKEFRLHTAAQLRQVGDDFTLFKLQLLQKANGLKQTLDAALAAGDLTSVNAVTWTEAQ</sequence>
<organism evidence="2 3">
    <name type="scientific">Pseudomonas fluorescens</name>
    <dbReference type="NCBI Taxonomy" id="294"/>
    <lineage>
        <taxon>Bacteria</taxon>
        <taxon>Pseudomonadati</taxon>
        <taxon>Pseudomonadota</taxon>
        <taxon>Gammaproteobacteria</taxon>
        <taxon>Pseudomonadales</taxon>
        <taxon>Pseudomonadaceae</taxon>
        <taxon>Pseudomonas</taxon>
    </lineage>
</organism>
<evidence type="ECO:0000259" key="1">
    <source>
        <dbReference type="Pfam" id="PF14301"/>
    </source>
</evidence>
<dbReference type="RefSeq" id="WP_154912347.1">
    <property type="nucleotide sequence ID" value="NZ_CABVIK010000006.1"/>
</dbReference>
<dbReference type="Pfam" id="PF14301">
    <property type="entry name" value="DUF4376"/>
    <property type="match status" value="1"/>
</dbReference>
<protein>
    <recommendedName>
        <fullName evidence="1">DUF4376 domain-containing protein</fullName>
    </recommendedName>
</protein>
<evidence type="ECO:0000313" key="2">
    <source>
        <dbReference type="EMBL" id="VVO92667.1"/>
    </source>
</evidence>
<dbReference type="EMBL" id="CABVIK010000006">
    <property type="protein sequence ID" value="VVO92667.1"/>
    <property type="molecule type" value="Genomic_DNA"/>
</dbReference>
<dbReference type="AlphaFoldDB" id="A0A5E7JZY3"/>
<evidence type="ECO:0000313" key="3">
    <source>
        <dbReference type="Proteomes" id="UP000349468"/>
    </source>
</evidence>